<keyword evidence="1" id="KW-0812">Transmembrane</keyword>
<keyword evidence="1" id="KW-1133">Transmembrane helix</keyword>
<organism evidence="2 3">
    <name type="scientific">Bemisia tabaci</name>
    <name type="common">Sweetpotato whitefly</name>
    <name type="synonym">Aleurodes tabaci</name>
    <dbReference type="NCBI Taxonomy" id="7038"/>
    <lineage>
        <taxon>Eukaryota</taxon>
        <taxon>Metazoa</taxon>
        <taxon>Ecdysozoa</taxon>
        <taxon>Arthropoda</taxon>
        <taxon>Hexapoda</taxon>
        <taxon>Insecta</taxon>
        <taxon>Pterygota</taxon>
        <taxon>Neoptera</taxon>
        <taxon>Paraneoptera</taxon>
        <taxon>Hemiptera</taxon>
        <taxon>Sternorrhyncha</taxon>
        <taxon>Aleyrodoidea</taxon>
        <taxon>Aleyrodidae</taxon>
        <taxon>Aleyrodinae</taxon>
        <taxon>Bemisia</taxon>
    </lineage>
</organism>
<name>A0A9P0F1K3_BEMTA</name>
<dbReference type="Proteomes" id="UP001152759">
    <property type="component" value="Chromosome 2"/>
</dbReference>
<feature type="transmembrane region" description="Helical" evidence="1">
    <location>
        <begin position="184"/>
        <end position="205"/>
    </location>
</feature>
<evidence type="ECO:0000313" key="2">
    <source>
        <dbReference type="EMBL" id="CAH0384482.1"/>
    </source>
</evidence>
<evidence type="ECO:0000256" key="1">
    <source>
        <dbReference type="SAM" id="Phobius"/>
    </source>
</evidence>
<keyword evidence="3" id="KW-1185">Reference proteome</keyword>
<gene>
    <name evidence="2" type="ORF">BEMITA_LOCUS3803</name>
</gene>
<evidence type="ECO:0000313" key="3">
    <source>
        <dbReference type="Proteomes" id="UP001152759"/>
    </source>
</evidence>
<dbReference type="AlphaFoldDB" id="A0A9P0F1K3"/>
<feature type="transmembrane region" description="Helical" evidence="1">
    <location>
        <begin position="211"/>
        <end position="234"/>
    </location>
</feature>
<feature type="transmembrane region" description="Helical" evidence="1">
    <location>
        <begin position="101"/>
        <end position="123"/>
    </location>
</feature>
<keyword evidence="1" id="KW-0472">Membrane</keyword>
<protein>
    <submittedName>
        <fullName evidence="2">Uncharacterized protein</fullName>
    </submittedName>
</protein>
<sequence>MSNGFYGSFQLVFMASSIFGTLPYKYNVVDVTNNVLSIDPSKIWTPRIWKCWQQKLTVIWTVSLILSCAYSMHMLAVQYNFDLEDSEMLIQRGNAMGSSLLFQVTVFGITMTISFILCLLTFYRVPRIIATLRTLEEFAITQILYETRRYYPVVSVTIRHLNYVHRGLSAMSCRRFSILYQLPILLLVISAAQNIASALFTLFVLTGWDVAMHEVTCVAANVIRLAIVFIPLSLTSQKVDAALKYLSLINNACLTADCSIEMSLGIVSYLLIMLQYNKTVT</sequence>
<feature type="transmembrane region" description="Helical" evidence="1">
    <location>
        <begin position="57"/>
        <end position="81"/>
    </location>
</feature>
<dbReference type="EMBL" id="OU963863">
    <property type="protein sequence ID" value="CAH0384482.1"/>
    <property type="molecule type" value="Genomic_DNA"/>
</dbReference>
<reference evidence="2" key="1">
    <citation type="submission" date="2021-12" db="EMBL/GenBank/DDBJ databases">
        <authorList>
            <person name="King R."/>
        </authorList>
    </citation>
    <scope>NUCLEOTIDE SEQUENCE</scope>
</reference>
<proteinExistence type="predicted"/>
<accession>A0A9P0F1K3</accession>